<dbReference type="NCBIfam" id="NF004160">
    <property type="entry name" value="PRK05627.1-3"/>
    <property type="match status" value="1"/>
</dbReference>
<dbReference type="EMBL" id="CP036433">
    <property type="protein sequence ID" value="QDU97714.1"/>
    <property type="molecule type" value="Genomic_DNA"/>
</dbReference>
<dbReference type="Pfam" id="PF01687">
    <property type="entry name" value="Flavokinase"/>
    <property type="match status" value="1"/>
</dbReference>
<gene>
    <name evidence="17" type="primary">ribF</name>
    <name evidence="17" type="ORF">Pla8534_55670</name>
</gene>
<keyword evidence="4 15" id="KW-0285">Flavoprotein</keyword>
<dbReference type="CDD" id="cd02064">
    <property type="entry name" value="FAD_synthetase_N"/>
    <property type="match status" value="1"/>
</dbReference>
<dbReference type="GO" id="GO:0006747">
    <property type="term" value="P:FAD biosynthetic process"/>
    <property type="evidence" value="ECO:0007669"/>
    <property type="project" value="UniProtKB-UniRule"/>
</dbReference>
<evidence type="ECO:0000256" key="11">
    <source>
        <dbReference type="ARBA" id="ARBA00022840"/>
    </source>
</evidence>
<keyword evidence="5 15" id="KW-0288">FMN</keyword>
<dbReference type="GO" id="GO:0003919">
    <property type="term" value="F:FMN adenylyltransferase activity"/>
    <property type="evidence" value="ECO:0007669"/>
    <property type="project" value="UniProtKB-UniRule"/>
</dbReference>
<keyword evidence="11 15" id="KW-0067">ATP-binding</keyword>
<sequence>MRIIRDLHQLPADLVQGAIAIGNFDGVHQGHARIVERLKAQAQRLSGPAVVFTFDPHPVRLLRPKEAPAPLTWTERKAELLGELGVDALIAYHTDADLLALSPQAFFQRLIVEQLQAQAMVEGPNFFFGKDRAGDIGVLADLCQAADMALEIVDPYQAGGEFISSSRVRSLIQTGDVATAAQFLTRPYRIRGLVTHGAQRGGSIGFPTANIAAIDTVLPAPGVYAGFGRSGGSVWPAAVNIGPNPTFGEDALKIEAHLLGFEGALYGEVLEVDFLQRLRDIRPFESVDALKAQLTRDVAATAECCRAAS</sequence>
<dbReference type="GO" id="GO:0009398">
    <property type="term" value="P:FMN biosynthetic process"/>
    <property type="evidence" value="ECO:0007669"/>
    <property type="project" value="UniProtKB-UniRule"/>
</dbReference>
<dbReference type="PANTHER" id="PTHR22749">
    <property type="entry name" value="RIBOFLAVIN KINASE/FMN ADENYLYLTRANSFERASE"/>
    <property type="match status" value="1"/>
</dbReference>
<evidence type="ECO:0000256" key="12">
    <source>
        <dbReference type="ARBA" id="ARBA00023268"/>
    </source>
</evidence>
<dbReference type="InterPro" id="IPR023465">
    <property type="entry name" value="Riboflavin_kinase_dom_sf"/>
</dbReference>
<keyword evidence="7 15" id="KW-0548">Nucleotidyltransferase</keyword>
<dbReference type="NCBIfam" id="NF004162">
    <property type="entry name" value="PRK05627.1-5"/>
    <property type="match status" value="1"/>
</dbReference>
<evidence type="ECO:0000256" key="8">
    <source>
        <dbReference type="ARBA" id="ARBA00022741"/>
    </source>
</evidence>
<dbReference type="KEGG" id="lcre:Pla8534_55670"/>
<evidence type="ECO:0000256" key="15">
    <source>
        <dbReference type="PIRNR" id="PIRNR004491"/>
    </source>
</evidence>
<dbReference type="RefSeq" id="WP_145056473.1">
    <property type="nucleotide sequence ID" value="NZ_CP036433.1"/>
</dbReference>
<dbReference type="AlphaFoldDB" id="A0A518E0V2"/>
<evidence type="ECO:0000256" key="4">
    <source>
        <dbReference type="ARBA" id="ARBA00022630"/>
    </source>
</evidence>
<reference evidence="17 18" key="1">
    <citation type="submission" date="2019-02" db="EMBL/GenBank/DDBJ databases">
        <title>Deep-cultivation of Planctomycetes and their phenomic and genomic characterization uncovers novel biology.</title>
        <authorList>
            <person name="Wiegand S."/>
            <person name="Jogler M."/>
            <person name="Boedeker C."/>
            <person name="Pinto D."/>
            <person name="Vollmers J."/>
            <person name="Rivas-Marin E."/>
            <person name="Kohn T."/>
            <person name="Peeters S.H."/>
            <person name="Heuer A."/>
            <person name="Rast P."/>
            <person name="Oberbeckmann S."/>
            <person name="Bunk B."/>
            <person name="Jeske O."/>
            <person name="Meyerdierks A."/>
            <person name="Storesund J.E."/>
            <person name="Kallscheuer N."/>
            <person name="Luecker S."/>
            <person name="Lage O.M."/>
            <person name="Pohl T."/>
            <person name="Merkel B.J."/>
            <person name="Hornburger P."/>
            <person name="Mueller R.-W."/>
            <person name="Bruemmer F."/>
            <person name="Labrenz M."/>
            <person name="Spormann A.M."/>
            <person name="Op den Camp H."/>
            <person name="Overmann J."/>
            <person name="Amann R."/>
            <person name="Jetten M.S.M."/>
            <person name="Mascher T."/>
            <person name="Medema M.H."/>
            <person name="Devos D.P."/>
            <person name="Kaster A.-K."/>
            <person name="Ovreas L."/>
            <person name="Rohde M."/>
            <person name="Galperin M.Y."/>
            <person name="Jogler C."/>
        </authorList>
    </citation>
    <scope>NUCLEOTIDE SEQUENCE [LARGE SCALE GENOMIC DNA]</scope>
    <source>
        <strain evidence="17 18">Pla85_3_4</strain>
    </source>
</reference>
<dbReference type="GO" id="GO:0008531">
    <property type="term" value="F:riboflavin kinase activity"/>
    <property type="evidence" value="ECO:0007669"/>
    <property type="project" value="UniProtKB-UniRule"/>
</dbReference>
<dbReference type="InterPro" id="IPR023468">
    <property type="entry name" value="Riboflavin_kinase"/>
</dbReference>
<dbReference type="SUPFAM" id="SSF82114">
    <property type="entry name" value="Riboflavin kinase-like"/>
    <property type="match status" value="1"/>
</dbReference>
<accession>A0A518E0V2</accession>
<comment type="catalytic activity">
    <reaction evidence="13 15">
        <text>riboflavin + ATP = FMN + ADP + H(+)</text>
        <dbReference type="Rhea" id="RHEA:14357"/>
        <dbReference type="ChEBI" id="CHEBI:15378"/>
        <dbReference type="ChEBI" id="CHEBI:30616"/>
        <dbReference type="ChEBI" id="CHEBI:57986"/>
        <dbReference type="ChEBI" id="CHEBI:58210"/>
        <dbReference type="ChEBI" id="CHEBI:456216"/>
        <dbReference type="EC" id="2.7.1.26"/>
    </reaction>
</comment>
<dbReference type="Proteomes" id="UP000317648">
    <property type="component" value="Chromosome"/>
</dbReference>
<dbReference type="FunFam" id="3.40.50.620:FF:000021">
    <property type="entry name" value="Riboflavin biosynthesis protein"/>
    <property type="match status" value="1"/>
</dbReference>
<comment type="function">
    <text evidence="1">Catalyzes the phosphorylation of riboflavin to FMN followed by the adenylation of FMN to FAD.</text>
</comment>
<keyword evidence="12" id="KW-0511">Multifunctional enzyme</keyword>
<dbReference type="NCBIfam" id="TIGR00083">
    <property type="entry name" value="ribF"/>
    <property type="match status" value="1"/>
</dbReference>
<dbReference type="UniPathway" id="UPA00276">
    <property type="reaction ID" value="UER00406"/>
</dbReference>
<feature type="domain" description="Riboflavin kinase" evidence="16">
    <location>
        <begin position="183"/>
        <end position="306"/>
    </location>
</feature>
<keyword evidence="6 15" id="KW-0808">Transferase</keyword>
<evidence type="ECO:0000256" key="1">
    <source>
        <dbReference type="ARBA" id="ARBA00002121"/>
    </source>
</evidence>
<dbReference type="Gene3D" id="2.40.30.30">
    <property type="entry name" value="Riboflavin kinase-like"/>
    <property type="match status" value="1"/>
</dbReference>
<keyword evidence="10 15" id="KW-0274">FAD</keyword>
<dbReference type="InterPro" id="IPR014729">
    <property type="entry name" value="Rossmann-like_a/b/a_fold"/>
</dbReference>
<evidence type="ECO:0000256" key="5">
    <source>
        <dbReference type="ARBA" id="ARBA00022643"/>
    </source>
</evidence>
<dbReference type="GO" id="GO:0009231">
    <property type="term" value="P:riboflavin biosynthetic process"/>
    <property type="evidence" value="ECO:0007669"/>
    <property type="project" value="InterPro"/>
</dbReference>
<organism evidence="17 18">
    <name type="scientific">Lignipirellula cremea</name>
    <dbReference type="NCBI Taxonomy" id="2528010"/>
    <lineage>
        <taxon>Bacteria</taxon>
        <taxon>Pseudomonadati</taxon>
        <taxon>Planctomycetota</taxon>
        <taxon>Planctomycetia</taxon>
        <taxon>Pirellulales</taxon>
        <taxon>Pirellulaceae</taxon>
        <taxon>Lignipirellula</taxon>
    </lineage>
</organism>
<evidence type="ECO:0000256" key="13">
    <source>
        <dbReference type="ARBA" id="ARBA00047880"/>
    </source>
</evidence>
<dbReference type="EC" id="2.7.1.26" evidence="15"/>
<dbReference type="NCBIfam" id="TIGR00125">
    <property type="entry name" value="cyt_tran_rel"/>
    <property type="match status" value="1"/>
</dbReference>
<proteinExistence type="inferred from homology"/>
<keyword evidence="8 15" id="KW-0547">Nucleotide-binding</keyword>
<evidence type="ECO:0000256" key="7">
    <source>
        <dbReference type="ARBA" id="ARBA00022695"/>
    </source>
</evidence>
<evidence type="ECO:0000256" key="3">
    <source>
        <dbReference type="ARBA" id="ARBA00005201"/>
    </source>
</evidence>
<name>A0A518E0V2_9BACT</name>
<evidence type="ECO:0000256" key="14">
    <source>
        <dbReference type="ARBA" id="ARBA00049494"/>
    </source>
</evidence>
<comment type="pathway">
    <text evidence="2 15">Cofactor biosynthesis; FAD biosynthesis; FAD from FMN: step 1/1.</text>
</comment>
<keyword evidence="9 15" id="KW-0418">Kinase</keyword>
<comment type="similarity">
    <text evidence="15">Belongs to the ribF family.</text>
</comment>
<dbReference type="PANTHER" id="PTHR22749:SF6">
    <property type="entry name" value="RIBOFLAVIN KINASE"/>
    <property type="match status" value="1"/>
</dbReference>
<dbReference type="InterPro" id="IPR015864">
    <property type="entry name" value="FAD_synthase"/>
</dbReference>
<dbReference type="UniPathway" id="UPA00277">
    <property type="reaction ID" value="UER00407"/>
</dbReference>
<comment type="pathway">
    <text evidence="3 15">Cofactor biosynthesis; FMN biosynthesis; FMN from riboflavin (ATP route): step 1/1.</text>
</comment>
<evidence type="ECO:0000256" key="6">
    <source>
        <dbReference type="ARBA" id="ARBA00022679"/>
    </source>
</evidence>
<evidence type="ECO:0000313" key="18">
    <source>
        <dbReference type="Proteomes" id="UP000317648"/>
    </source>
</evidence>
<dbReference type="GO" id="GO:0005524">
    <property type="term" value="F:ATP binding"/>
    <property type="evidence" value="ECO:0007669"/>
    <property type="project" value="UniProtKB-UniRule"/>
</dbReference>
<dbReference type="OrthoDB" id="9803667at2"/>
<evidence type="ECO:0000313" key="17">
    <source>
        <dbReference type="EMBL" id="QDU97714.1"/>
    </source>
</evidence>
<keyword evidence="18" id="KW-1185">Reference proteome</keyword>
<protein>
    <recommendedName>
        <fullName evidence="15">Riboflavin biosynthesis protein</fullName>
    </recommendedName>
    <domain>
        <recommendedName>
            <fullName evidence="15">Riboflavin kinase</fullName>
            <ecNumber evidence="15">2.7.1.26</ecNumber>
        </recommendedName>
        <alternativeName>
            <fullName evidence="15">Flavokinase</fullName>
        </alternativeName>
    </domain>
    <domain>
        <recommendedName>
            <fullName evidence="15">FMN adenylyltransferase</fullName>
            <ecNumber evidence="15">2.7.7.2</ecNumber>
        </recommendedName>
        <alternativeName>
            <fullName evidence="15">FAD pyrophosphorylase</fullName>
        </alternativeName>
        <alternativeName>
            <fullName evidence="15">FAD synthase</fullName>
        </alternativeName>
    </domain>
</protein>
<dbReference type="EC" id="2.7.7.2" evidence="15"/>
<dbReference type="SMART" id="SM00904">
    <property type="entry name" value="Flavokinase"/>
    <property type="match status" value="1"/>
</dbReference>
<evidence type="ECO:0000256" key="10">
    <source>
        <dbReference type="ARBA" id="ARBA00022827"/>
    </source>
</evidence>
<dbReference type="InterPro" id="IPR015865">
    <property type="entry name" value="Riboflavin_kinase_bac/euk"/>
</dbReference>
<evidence type="ECO:0000256" key="2">
    <source>
        <dbReference type="ARBA" id="ARBA00004726"/>
    </source>
</evidence>
<dbReference type="InterPro" id="IPR002606">
    <property type="entry name" value="Riboflavin_kinase_bac"/>
</dbReference>
<dbReference type="PIRSF" id="PIRSF004491">
    <property type="entry name" value="FAD_Synth"/>
    <property type="match status" value="1"/>
</dbReference>
<dbReference type="Pfam" id="PF06574">
    <property type="entry name" value="FAD_syn"/>
    <property type="match status" value="1"/>
</dbReference>
<evidence type="ECO:0000259" key="16">
    <source>
        <dbReference type="SMART" id="SM00904"/>
    </source>
</evidence>
<dbReference type="SUPFAM" id="SSF52374">
    <property type="entry name" value="Nucleotidylyl transferase"/>
    <property type="match status" value="1"/>
</dbReference>
<dbReference type="Gene3D" id="3.40.50.620">
    <property type="entry name" value="HUPs"/>
    <property type="match status" value="1"/>
</dbReference>
<comment type="catalytic activity">
    <reaction evidence="14 15">
        <text>FMN + ATP + H(+) = FAD + diphosphate</text>
        <dbReference type="Rhea" id="RHEA:17237"/>
        <dbReference type="ChEBI" id="CHEBI:15378"/>
        <dbReference type="ChEBI" id="CHEBI:30616"/>
        <dbReference type="ChEBI" id="CHEBI:33019"/>
        <dbReference type="ChEBI" id="CHEBI:57692"/>
        <dbReference type="ChEBI" id="CHEBI:58210"/>
        <dbReference type="EC" id="2.7.7.2"/>
    </reaction>
</comment>
<dbReference type="InterPro" id="IPR004821">
    <property type="entry name" value="Cyt_trans-like"/>
</dbReference>
<evidence type="ECO:0000256" key="9">
    <source>
        <dbReference type="ARBA" id="ARBA00022777"/>
    </source>
</evidence>